<keyword evidence="5" id="KW-0496">Mitochondrion</keyword>
<keyword evidence="4 8" id="KW-1133">Transmembrane helix</keyword>
<feature type="domain" description="Mab-21-like HhH/H2TH-like" evidence="9">
    <location>
        <begin position="402"/>
        <end position="489"/>
    </location>
</feature>
<feature type="transmembrane region" description="Helical" evidence="8">
    <location>
        <begin position="27"/>
        <end position="44"/>
    </location>
</feature>
<dbReference type="Proteomes" id="UP000265200">
    <property type="component" value="Chromosome 1"/>
</dbReference>
<evidence type="ECO:0000256" key="4">
    <source>
        <dbReference type="ARBA" id="ARBA00022989"/>
    </source>
</evidence>
<evidence type="ECO:0000256" key="5">
    <source>
        <dbReference type="ARBA" id="ARBA00023128"/>
    </source>
</evidence>
<dbReference type="Pfam" id="PF20266">
    <property type="entry name" value="Mab-21_C"/>
    <property type="match status" value="1"/>
</dbReference>
<evidence type="ECO:0000256" key="7">
    <source>
        <dbReference type="SAM" id="MobiDB-lite"/>
    </source>
</evidence>
<evidence type="ECO:0000256" key="8">
    <source>
        <dbReference type="SAM" id="Phobius"/>
    </source>
</evidence>
<dbReference type="PANTHER" id="PTHR16451">
    <property type="entry name" value="MITOCHONDRIAL DYNAMICS PROTEINS 49/51 FAMILY MEMBER"/>
    <property type="match status" value="1"/>
</dbReference>
<keyword evidence="3" id="KW-1000">Mitochondrion outer membrane</keyword>
<organism evidence="11 12">
    <name type="scientific">Oryzias latipes</name>
    <name type="common">Japanese rice fish</name>
    <name type="synonym">Japanese killifish</name>
    <dbReference type="NCBI Taxonomy" id="8090"/>
    <lineage>
        <taxon>Eukaryota</taxon>
        <taxon>Metazoa</taxon>
        <taxon>Chordata</taxon>
        <taxon>Craniata</taxon>
        <taxon>Vertebrata</taxon>
        <taxon>Euteleostomi</taxon>
        <taxon>Actinopterygii</taxon>
        <taxon>Neopterygii</taxon>
        <taxon>Teleostei</taxon>
        <taxon>Neoteleostei</taxon>
        <taxon>Acanthomorphata</taxon>
        <taxon>Ovalentaria</taxon>
        <taxon>Atherinomorphae</taxon>
        <taxon>Beloniformes</taxon>
        <taxon>Adrianichthyidae</taxon>
        <taxon>Oryziinae</taxon>
        <taxon>Oryzias</taxon>
    </lineage>
</organism>
<sequence>MYFQGGRRRGKEGIAVALDFLLSNARLVLGVGGAALLGIATLAVKRFIERAGRAAEDEKVEQKIAESWEDLSLASASPTMIRKGIEGVVLKHVAKATRQQKADLCQKPEATSPDMQPKSESKSKRIQLCALSLQERLQQYCRTRAVLAPHEVQRAQSLALDICTEIQRFLHSRHPDMPLGEMSLGGSLLDDLQVVSADHACLLVPLQLEASLWRLIPGEETLLTHPLHWMVRRLNLEYFPRGRSYWDRYLVGGYLSAEVVVNMFSKAVMETVNWPAISSTLDCLVRPVLGGPDLKLEIRCVSVLNSCLSVCGHVFITTSVVTNRNLLLFCVLLLCFRPGSEEAAERCDQPLFISVLPILREGDVVLTAQPELTSPWVNAWRLSLYPCETQRLVQLDTADDGCRRQTVKVLKAVCRLNPALRALEAAPLTNLVLHLSESECDWSQNSLHARFQQCIAELIGYLEQGVLQSYFKPAVNLLSNLSEDQVDQMGFMLYCAISEPEILLI</sequence>
<reference evidence="11 12" key="2">
    <citation type="submission" date="2017-04" db="EMBL/GenBank/DDBJ databases">
        <title>CpG methylation of centromeres and impact of large insertions on vertebrate speciation.</title>
        <authorList>
            <person name="Ichikawa K."/>
            <person name="Yoshimura J."/>
            <person name="Morishita S."/>
        </authorList>
    </citation>
    <scope>NUCLEOTIDE SEQUENCE</scope>
    <source>
        <strain evidence="11 12">HSOK</strain>
    </source>
</reference>
<evidence type="ECO:0000256" key="1">
    <source>
        <dbReference type="ARBA" id="ARBA00004572"/>
    </source>
</evidence>
<comment type="subcellular location">
    <subcellularLocation>
        <location evidence="1">Mitochondrion outer membrane</location>
        <topology evidence="1">Single-pass membrane protein</topology>
    </subcellularLocation>
</comment>
<dbReference type="Pfam" id="PF21297">
    <property type="entry name" value="MID51-like_C"/>
    <property type="match status" value="1"/>
</dbReference>
<evidence type="ECO:0000256" key="2">
    <source>
        <dbReference type="ARBA" id="ARBA00022692"/>
    </source>
</evidence>
<evidence type="ECO:0000259" key="10">
    <source>
        <dbReference type="Pfam" id="PF21297"/>
    </source>
</evidence>
<dbReference type="GO" id="GO:0005741">
    <property type="term" value="C:mitochondrial outer membrane"/>
    <property type="evidence" value="ECO:0007669"/>
    <property type="project" value="UniProtKB-SubCell"/>
</dbReference>
<dbReference type="Ensembl" id="ENSORLT00015016295.1">
    <property type="protein sequence ID" value="ENSORLP00015028200.1"/>
    <property type="gene ID" value="ENSORLG00015010649.1"/>
</dbReference>
<accession>A0A3P9J7E3</accession>
<dbReference type="InterPro" id="IPR024810">
    <property type="entry name" value="MAB21L/cGLR"/>
</dbReference>
<proteinExistence type="predicted"/>
<keyword evidence="2 8" id="KW-0812">Transmembrane</keyword>
<dbReference type="PANTHER" id="PTHR16451:SF13">
    <property type="entry name" value="MITOCHONDRIAL DYNAMICS PROTEIN MID49"/>
    <property type="match status" value="1"/>
</dbReference>
<keyword evidence="6 8" id="KW-0472">Membrane</keyword>
<protein>
    <submittedName>
        <fullName evidence="11">Mitochondrial elongation factor 2</fullName>
    </submittedName>
</protein>
<dbReference type="FunFam" id="1.10.1410.40:FF:000003">
    <property type="entry name" value="Mitochondrial dynamics protein MID51"/>
    <property type="match status" value="1"/>
</dbReference>
<reference evidence="11" key="3">
    <citation type="submission" date="2025-08" db="UniProtKB">
        <authorList>
            <consortium name="Ensembl"/>
        </authorList>
    </citation>
    <scope>IDENTIFICATION</scope>
    <source>
        <strain evidence="11">HSOK</strain>
    </source>
</reference>
<evidence type="ECO:0000313" key="11">
    <source>
        <dbReference type="Ensembl" id="ENSORLP00015028200.1"/>
    </source>
</evidence>
<dbReference type="Gene3D" id="1.10.1410.40">
    <property type="match status" value="1"/>
</dbReference>
<dbReference type="SMART" id="SM01265">
    <property type="entry name" value="Mab-21"/>
    <property type="match status" value="1"/>
</dbReference>
<dbReference type="InterPro" id="IPR049097">
    <property type="entry name" value="MID51-like_C"/>
</dbReference>
<reference key="1">
    <citation type="journal article" date="2007" name="Nature">
        <title>The medaka draft genome and insights into vertebrate genome evolution.</title>
        <authorList>
            <person name="Kasahara M."/>
            <person name="Naruse K."/>
            <person name="Sasaki S."/>
            <person name="Nakatani Y."/>
            <person name="Qu W."/>
            <person name="Ahsan B."/>
            <person name="Yamada T."/>
            <person name="Nagayasu Y."/>
            <person name="Doi K."/>
            <person name="Kasai Y."/>
            <person name="Jindo T."/>
            <person name="Kobayashi D."/>
            <person name="Shimada A."/>
            <person name="Toyoda A."/>
            <person name="Kuroki Y."/>
            <person name="Fujiyama A."/>
            <person name="Sasaki T."/>
            <person name="Shimizu A."/>
            <person name="Asakawa S."/>
            <person name="Shimizu N."/>
            <person name="Hashimoto S."/>
            <person name="Yang J."/>
            <person name="Lee Y."/>
            <person name="Matsushima K."/>
            <person name="Sugano S."/>
            <person name="Sakaizumi M."/>
            <person name="Narita T."/>
            <person name="Ohishi K."/>
            <person name="Haga S."/>
            <person name="Ohta F."/>
            <person name="Nomoto H."/>
            <person name="Nogata K."/>
            <person name="Morishita T."/>
            <person name="Endo T."/>
            <person name="Shin-I T."/>
            <person name="Takeda H."/>
            <person name="Morishita S."/>
            <person name="Kohara Y."/>
        </authorList>
    </citation>
    <scope>NUCLEOTIDE SEQUENCE [LARGE SCALE GENOMIC DNA]</scope>
    <source>
        <strain>Hd-rR</strain>
    </source>
</reference>
<name>A0A3P9J7E3_ORYLA</name>
<dbReference type="InterPro" id="IPR046906">
    <property type="entry name" value="Mab-21_HhH/H2TH-like"/>
</dbReference>
<evidence type="ECO:0000259" key="9">
    <source>
        <dbReference type="Pfam" id="PF20266"/>
    </source>
</evidence>
<reference evidence="11" key="4">
    <citation type="submission" date="2025-09" db="UniProtKB">
        <authorList>
            <consortium name="Ensembl"/>
        </authorList>
    </citation>
    <scope>IDENTIFICATION</scope>
    <source>
        <strain evidence="11">HSOK</strain>
    </source>
</reference>
<evidence type="ECO:0000313" key="12">
    <source>
        <dbReference type="Proteomes" id="UP000265200"/>
    </source>
</evidence>
<evidence type="ECO:0000256" key="6">
    <source>
        <dbReference type="ARBA" id="ARBA00023136"/>
    </source>
</evidence>
<dbReference type="AlphaFoldDB" id="A0A3P9J7E3"/>
<dbReference type="InterPro" id="IPR045909">
    <property type="entry name" value="MID49/MID51"/>
</dbReference>
<dbReference type="Gene3D" id="3.30.460.90">
    <property type="match status" value="1"/>
</dbReference>
<feature type="domain" description="Mitochondrial dynamics protein MID51-like C-terminal" evidence="10">
    <location>
        <begin position="151"/>
        <end position="321"/>
    </location>
</feature>
<evidence type="ECO:0000256" key="3">
    <source>
        <dbReference type="ARBA" id="ARBA00022787"/>
    </source>
</evidence>
<feature type="region of interest" description="Disordered" evidence="7">
    <location>
        <begin position="101"/>
        <end position="122"/>
    </location>
</feature>
<dbReference type="GO" id="GO:0007005">
    <property type="term" value="P:mitochondrion organization"/>
    <property type="evidence" value="ECO:0007669"/>
    <property type="project" value="InterPro"/>
</dbReference>